<evidence type="ECO:0000256" key="15">
    <source>
        <dbReference type="PROSITE-ProRule" id="PRU00090"/>
    </source>
</evidence>
<comment type="subcellular location">
    <subcellularLocation>
        <location evidence="1">Membrane</location>
        <topology evidence="1">Multi-pass membrane protein</topology>
    </subcellularLocation>
</comment>
<keyword evidence="12" id="KW-0675">Receptor</keyword>
<evidence type="ECO:0000256" key="5">
    <source>
        <dbReference type="ARBA" id="ARBA00022687"/>
    </source>
</evidence>
<keyword evidence="8 16" id="KW-1133">Transmembrane helix</keyword>
<evidence type="ECO:0000256" key="13">
    <source>
        <dbReference type="ARBA" id="ARBA00023180"/>
    </source>
</evidence>
<feature type="transmembrane region" description="Helical" evidence="16">
    <location>
        <begin position="490"/>
        <end position="511"/>
    </location>
</feature>
<evidence type="ECO:0000256" key="3">
    <source>
        <dbReference type="ARBA" id="ARBA00018149"/>
    </source>
</evidence>
<evidence type="ECO:0000259" key="18">
    <source>
        <dbReference type="PROSITE" id="PS50038"/>
    </source>
</evidence>
<dbReference type="SMART" id="SM01330">
    <property type="entry name" value="Frizzled"/>
    <property type="match status" value="1"/>
</dbReference>
<feature type="transmembrane region" description="Helical" evidence="16">
    <location>
        <begin position="231"/>
        <end position="251"/>
    </location>
</feature>
<feature type="disulfide bond" evidence="15">
    <location>
        <begin position="78"/>
        <end position="116"/>
    </location>
</feature>
<dbReference type="RefSeq" id="XP_013779857.1">
    <property type="nucleotide sequence ID" value="XM_013924403.2"/>
</dbReference>
<accession>A0ABM1BDM8</accession>
<evidence type="ECO:0000256" key="16">
    <source>
        <dbReference type="SAM" id="Phobius"/>
    </source>
</evidence>
<dbReference type="GeneID" id="106464276"/>
<dbReference type="InterPro" id="IPR015526">
    <property type="entry name" value="Frizzled/SFRP"/>
</dbReference>
<feature type="disulfide bond" evidence="15">
    <location>
        <begin position="105"/>
        <end position="146"/>
    </location>
</feature>
<evidence type="ECO:0000256" key="7">
    <source>
        <dbReference type="ARBA" id="ARBA00022729"/>
    </source>
</evidence>
<dbReference type="InterPro" id="IPR017981">
    <property type="entry name" value="GPCR_2-like_7TM"/>
</dbReference>
<feature type="transmembrane region" description="Helical" evidence="16">
    <location>
        <begin position="263"/>
        <end position="284"/>
    </location>
</feature>
<dbReference type="Gene3D" id="1.10.2000.10">
    <property type="entry name" value="Frizzled cysteine-rich domain"/>
    <property type="match status" value="1"/>
</dbReference>
<keyword evidence="6 16" id="KW-0812">Transmembrane</keyword>
<feature type="domain" description="G-protein coupled receptors family 2 profile 2" evidence="19">
    <location>
        <begin position="228"/>
        <end position="518"/>
    </location>
</feature>
<dbReference type="SMART" id="SM00063">
    <property type="entry name" value="FRI"/>
    <property type="match status" value="1"/>
</dbReference>
<dbReference type="InterPro" id="IPR000539">
    <property type="entry name" value="Frizzled/Smoothened_7TM"/>
</dbReference>
<evidence type="ECO:0000256" key="11">
    <source>
        <dbReference type="ARBA" id="ARBA00023157"/>
    </source>
</evidence>
<evidence type="ECO:0000259" key="19">
    <source>
        <dbReference type="PROSITE" id="PS50261"/>
    </source>
</evidence>
<comment type="similarity">
    <text evidence="2">Belongs to the G-protein coupled receptor Fz/Smo family.</text>
</comment>
<evidence type="ECO:0000256" key="8">
    <source>
        <dbReference type="ARBA" id="ARBA00022989"/>
    </source>
</evidence>
<evidence type="ECO:0000313" key="20">
    <source>
        <dbReference type="Proteomes" id="UP000694941"/>
    </source>
</evidence>
<evidence type="ECO:0000256" key="14">
    <source>
        <dbReference type="ARBA" id="ARBA00023224"/>
    </source>
</evidence>
<evidence type="ECO:0000256" key="4">
    <source>
        <dbReference type="ARBA" id="ARBA00022473"/>
    </source>
</evidence>
<gene>
    <name evidence="21" type="primary">LOC106464276</name>
</gene>
<keyword evidence="10 16" id="KW-0472">Membrane</keyword>
<evidence type="ECO:0000256" key="2">
    <source>
        <dbReference type="ARBA" id="ARBA00008077"/>
    </source>
</evidence>
<keyword evidence="20" id="KW-1185">Reference proteome</keyword>
<organism evidence="20 21">
    <name type="scientific">Limulus polyphemus</name>
    <name type="common">Atlantic horseshoe crab</name>
    <dbReference type="NCBI Taxonomy" id="6850"/>
    <lineage>
        <taxon>Eukaryota</taxon>
        <taxon>Metazoa</taxon>
        <taxon>Ecdysozoa</taxon>
        <taxon>Arthropoda</taxon>
        <taxon>Chelicerata</taxon>
        <taxon>Merostomata</taxon>
        <taxon>Xiphosura</taxon>
        <taxon>Limulidae</taxon>
        <taxon>Limulus</taxon>
    </lineage>
</organism>
<evidence type="ECO:0000256" key="17">
    <source>
        <dbReference type="SAM" id="SignalP"/>
    </source>
</evidence>
<dbReference type="PANTHER" id="PTHR11309:SF99">
    <property type="entry name" value="FRIZZLED-4"/>
    <property type="match status" value="1"/>
</dbReference>
<feature type="chain" id="PRO_5046882800" description="Frizzled-4" evidence="17">
    <location>
        <begin position="22"/>
        <end position="572"/>
    </location>
</feature>
<feature type="signal peptide" evidence="17">
    <location>
        <begin position="1"/>
        <end position="21"/>
    </location>
</feature>
<dbReference type="CDD" id="cd07448">
    <property type="entry name" value="CRD_FZ4"/>
    <property type="match status" value="1"/>
</dbReference>
<dbReference type="PROSITE" id="PS50038">
    <property type="entry name" value="FZ"/>
    <property type="match status" value="1"/>
</dbReference>
<dbReference type="PRINTS" id="PR00489">
    <property type="entry name" value="FRIZZLED"/>
</dbReference>
<reference evidence="21" key="1">
    <citation type="submission" date="2025-08" db="UniProtKB">
        <authorList>
            <consortium name="RefSeq"/>
        </authorList>
    </citation>
    <scope>IDENTIFICATION</scope>
    <source>
        <tissue evidence="21">Muscle</tissue>
    </source>
</reference>
<evidence type="ECO:0000256" key="9">
    <source>
        <dbReference type="ARBA" id="ARBA00023040"/>
    </source>
</evidence>
<keyword evidence="14" id="KW-0807">Transducer</keyword>
<feature type="transmembrane region" description="Helical" evidence="16">
    <location>
        <begin position="327"/>
        <end position="345"/>
    </location>
</feature>
<evidence type="ECO:0000256" key="6">
    <source>
        <dbReference type="ARBA" id="ARBA00022692"/>
    </source>
</evidence>
<feature type="disulfide bond" evidence="15">
    <location>
        <begin position="41"/>
        <end position="87"/>
    </location>
</feature>
<keyword evidence="7 17" id="KW-0732">Signal</keyword>
<dbReference type="InterPro" id="IPR041765">
    <property type="entry name" value="FZ4_CRD"/>
</dbReference>
<keyword evidence="9" id="KW-0297">G-protein coupled receptor</keyword>
<feature type="domain" description="FZ" evidence="18">
    <location>
        <begin position="28"/>
        <end position="149"/>
    </location>
</feature>
<name>A0ABM1BDM8_LIMPO</name>
<dbReference type="Gene3D" id="1.20.1070.10">
    <property type="entry name" value="Rhodopsin 7-helix transmembrane proteins"/>
    <property type="match status" value="1"/>
</dbReference>
<protein>
    <recommendedName>
        <fullName evidence="3">Frizzled-4</fullName>
    </recommendedName>
</protein>
<keyword evidence="11 15" id="KW-1015">Disulfide bond</keyword>
<dbReference type="PANTHER" id="PTHR11309">
    <property type="entry name" value="FRIZZLED"/>
    <property type="match status" value="1"/>
</dbReference>
<keyword evidence="4" id="KW-0217">Developmental protein</keyword>
<dbReference type="InterPro" id="IPR020067">
    <property type="entry name" value="Frizzled_dom"/>
</dbReference>
<sequence>MSRWVRCFVWANLLAVYFVFASSMETSELLGKCEPIRIERCKGLGYNITGMPNLVGNEIQQEAEMQLQTFSPLIQYNCSSQLTFFLCSVYVPMCTDKVPQPIGPCRPLCESVKSRCLRVLENFGFHWPVALNCSKFPPENNQKHMCMDGPEPKEYEKNGYSYRNSRPNERVTNIPVRTKPSTSPNMQRRGICEKYKLSNFFYFINRTRRCAHKCSADILFSTDNKKFAENWVAVWASGCFASTLFTVLTFLADTNKSRYPERAILFLSASYNVYSIAYFIRLIAGRLEVSCHEDSQHGVSILIQEGLDNINCTIVFTLLYFSSMASAVWWLVLTFTWFLAAGLRWSHEAIMRRCTYFHLAAWALPSFKTIAILVMRIVDADELTGTCYVGNQSEKTLMGFVIAPTLTYLLLGALFLIAGLAAMFCSRGQQEPPPTNPNKNEKLEVLMVRVGIFALLYTVPATCVLAANFYEYAYRDQWMSSESILRPNVEIFTLKIFMSLVVGITTGLWIWSSKMPQNIWMKAWRRFRSGHRKQPLPPYSFVTGQQKQLIEFELAIEKPKRTRRKKERGTPV</sequence>
<evidence type="ECO:0000256" key="1">
    <source>
        <dbReference type="ARBA" id="ARBA00004141"/>
    </source>
</evidence>
<evidence type="ECO:0000313" key="21">
    <source>
        <dbReference type="RefSeq" id="XP_013779857.1"/>
    </source>
</evidence>
<dbReference type="SUPFAM" id="SSF63501">
    <property type="entry name" value="Frizzled cysteine-rich domain"/>
    <property type="match status" value="1"/>
</dbReference>
<keyword evidence="5" id="KW-0879">Wnt signaling pathway</keyword>
<feature type="disulfide bond" evidence="15">
    <location>
        <begin position="33"/>
        <end position="94"/>
    </location>
</feature>
<dbReference type="Pfam" id="PF01392">
    <property type="entry name" value="Fz"/>
    <property type="match status" value="1"/>
</dbReference>
<dbReference type="PROSITE" id="PS50261">
    <property type="entry name" value="G_PROTEIN_RECEP_F2_4"/>
    <property type="match status" value="1"/>
</dbReference>
<evidence type="ECO:0000256" key="10">
    <source>
        <dbReference type="ARBA" id="ARBA00023136"/>
    </source>
</evidence>
<evidence type="ECO:0000256" key="12">
    <source>
        <dbReference type="ARBA" id="ARBA00023170"/>
    </source>
</evidence>
<feature type="transmembrane region" description="Helical" evidence="16">
    <location>
        <begin position="357"/>
        <end position="378"/>
    </location>
</feature>
<dbReference type="InterPro" id="IPR036790">
    <property type="entry name" value="Frizzled_dom_sf"/>
</dbReference>
<proteinExistence type="inferred from homology"/>
<dbReference type="Proteomes" id="UP000694941">
    <property type="component" value="Unplaced"/>
</dbReference>
<feature type="disulfide bond" evidence="15">
    <location>
        <begin position="109"/>
        <end position="133"/>
    </location>
</feature>
<feature type="transmembrane region" description="Helical" evidence="16">
    <location>
        <begin position="398"/>
        <end position="425"/>
    </location>
</feature>
<keyword evidence="13" id="KW-0325">Glycoprotein</keyword>
<dbReference type="Pfam" id="PF01534">
    <property type="entry name" value="Frizzled"/>
    <property type="match status" value="1"/>
</dbReference>
<feature type="transmembrane region" description="Helical" evidence="16">
    <location>
        <begin position="446"/>
        <end position="470"/>
    </location>
</feature>